<gene>
    <name evidence="4" type="ORF">I306_03043</name>
</gene>
<dbReference type="EMBL" id="KN848661">
    <property type="protein sequence ID" value="KIR80079.1"/>
    <property type="molecule type" value="Genomic_DNA"/>
</dbReference>
<dbReference type="Pfam" id="PF02755">
    <property type="entry name" value="RPEL"/>
    <property type="match status" value="1"/>
</dbReference>
<dbReference type="Gene3D" id="6.10.150.10">
    <property type="match status" value="1"/>
</dbReference>
<proteinExistence type="predicted"/>
<evidence type="ECO:0000256" key="1">
    <source>
        <dbReference type="ARBA" id="ARBA00022737"/>
    </source>
</evidence>
<feature type="region of interest" description="Disordered" evidence="3">
    <location>
        <begin position="86"/>
        <end position="129"/>
    </location>
</feature>
<evidence type="ECO:0008006" key="6">
    <source>
        <dbReference type="Google" id="ProtNLM"/>
    </source>
</evidence>
<dbReference type="Proteomes" id="UP000054272">
    <property type="component" value="Unassembled WGS sequence"/>
</dbReference>
<evidence type="ECO:0000256" key="3">
    <source>
        <dbReference type="SAM" id="MobiDB-lite"/>
    </source>
</evidence>
<feature type="compositionally biased region" description="Basic and acidic residues" evidence="3">
    <location>
        <begin position="113"/>
        <end position="129"/>
    </location>
</feature>
<feature type="compositionally biased region" description="Low complexity" evidence="3">
    <location>
        <begin position="92"/>
        <end position="103"/>
    </location>
</feature>
<accession>A0ABR5BXH6</accession>
<name>A0ABR5BXH6_9TREE</name>
<dbReference type="PROSITE" id="PS51073">
    <property type="entry name" value="RPEL"/>
    <property type="match status" value="1"/>
</dbReference>
<dbReference type="InterPro" id="IPR004018">
    <property type="entry name" value="RPEL_repeat"/>
</dbReference>
<feature type="region of interest" description="Disordered" evidence="3">
    <location>
        <begin position="178"/>
        <end position="202"/>
    </location>
</feature>
<organism evidence="4 5">
    <name type="scientific">Cryptococcus gattii EJB2</name>
    <dbReference type="NCBI Taxonomy" id="1296103"/>
    <lineage>
        <taxon>Eukaryota</taxon>
        <taxon>Fungi</taxon>
        <taxon>Dikarya</taxon>
        <taxon>Basidiomycota</taxon>
        <taxon>Agaricomycotina</taxon>
        <taxon>Tremellomycetes</taxon>
        <taxon>Tremellales</taxon>
        <taxon>Cryptococcaceae</taxon>
        <taxon>Cryptococcus</taxon>
        <taxon>Cryptococcus gattii species complex</taxon>
    </lineage>
</organism>
<evidence type="ECO:0000256" key="2">
    <source>
        <dbReference type="PROSITE-ProRule" id="PRU00401"/>
    </source>
</evidence>
<keyword evidence="1" id="KW-0677">Repeat</keyword>
<reference evidence="4 5" key="1">
    <citation type="submission" date="2015-01" db="EMBL/GenBank/DDBJ databases">
        <title>The Genome Sequence of Cryptococcus gattii EJB2.</title>
        <authorList>
            <consortium name="The Broad Institute Genomics Platform"/>
            <person name="Cuomo C."/>
            <person name="Litvintseva A."/>
            <person name="Chen Y."/>
            <person name="Heitman J."/>
            <person name="Sun S."/>
            <person name="Springer D."/>
            <person name="Dromer F."/>
            <person name="Young S."/>
            <person name="Zeng Q."/>
            <person name="Gargeya S."/>
            <person name="Abouelleil A."/>
            <person name="Alvarado L."/>
            <person name="Chapman S.B."/>
            <person name="Gainer-Dewar J."/>
            <person name="Goldberg J."/>
            <person name="Griggs A."/>
            <person name="Gujja S."/>
            <person name="Hansen M."/>
            <person name="Howarth C."/>
            <person name="Imamovic A."/>
            <person name="Larimer J."/>
            <person name="Murphy C."/>
            <person name="Naylor J."/>
            <person name="Pearson M."/>
            <person name="Priest M."/>
            <person name="Roberts A."/>
            <person name="Saif S."/>
            <person name="Shea T."/>
            <person name="Sykes S."/>
            <person name="Wortman J."/>
            <person name="Nusbaum C."/>
            <person name="Birren B."/>
        </authorList>
    </citation>
    <scope>NUCLEOTIDE SEQUENCE [LARGE SCALE GENOMIC DNA]</scope>
    <source>
        <strain evidence="4 5">EJB2</strain>
    </source>
</reference>
<feature type="repeat" description="RPEL" evidence="2">
    <location>
        <begin position="172"/>
        <end position="197"/>
    </location>
</feature>
<evidence type="ECO:0000313" key="4">
    <source>
        <dbReference type="EMBL" id="KIR80079.1"/>
    </source>
</evidence>
<sequence length="202" mass="20973">MVSWSLANGANFLNQATEAASNVANTAVNTASNIATQATNLATQAANSETAANVTSQAKNLGSQATAVAGSLAGQAQAQAHNLVPDIVPAPSGTTTSTSTSSGGAQGEPAEGEVDRSHDLSPKNEMDKAKFEKLYKRRESADELQEKGILKGAPGDVMAGKRADLEKAMNKDVLDQEIAQRPQPEELVQKGILNPPEVPTPR</sequence>
<protein>
    <recommendedName>
        <fullName evidence="6">SMP domain-containing protein</fullName>
    </recommendedName>
</protein>
<evidence type="ECO:0000313" key="5">
    <source>
        <dbReference type="Proteomes" id="UP000054272"/>
    </source>
</evidence>
<keyword evidence="5" id="KW-1185">Reference proteome</keyword>